<dbReference type="PRINTS" id="PR00359">
    <property type="entry name" value="BP450"/>
</dbReference>
<dbReference type="GO" id="GO:0020037">
    <property type="term" value="F:heme binding"/>
    <property type="evidence" value="ECO:0007669"/>
    <property type="project" value="InterPro"/>
</dbReference>
<reference evidence="8 9" key="1">
    <citation type="journal article" date="2016" name="Genome Announc.">
        <title>Complete Genome and Plasmid Sequences for Rhodococcus fascians D188 and Draft Sequences for Rhodococcus Isolates PBTS 1 and PBTS 2.</title>
        <authorList>
            <person name="Stamler R.A."/>
            <person name="Vereecke D."/>
            <person name="Zhang Y."/>
            <person name="Schilkey F."/>
            <person name="Devitt N."/>
            <person name="Randall J.J."/>
        </authorList>
    </citation>
    <scope>NUCLEOTIDE SEQUENCE [LARGE SCALE GENOMIC DNA]</scope>
    <source>
        <strain evidence="8 9">PBTS2</strain>
    </source>
</reference>
<dbReference type="PANTHER" id="PTHR46696:SF1">
    <property type="entry name" value="CYTOCHROME P450 YJIB-RELATED"/>
    <property type="match status" value="1"/>
</dbReference>
<dbReference type="PROSITE" id="PS00086">
    <property type="entry name" value="CYTOCHROME_P450"/>
    <property type="match status" value="1"/>
</dbReference>
<dbReference type="InterPro" id="IPR002397">
    <property type="entry name" value="Cyt_P450_B"/>
</dbReference>
<evidence type="ECO:0000256" key="4">
    <source>
        <dbReference type="ARBA" id="ARBA00023002"/>
    </source>
</evidence>
<dbReference type="PATRIC" id="fig|1653479.3.peg.2069"/>
<dbReference type="GO" id="GO:0018690">
    <property type="term" value="F:4-methoxybenzoate monooxygenase (O-demethylating) activity"/>
    <property type="evidence" value="ECO:0007669"/>
    <property type="project" value="UniProtKB-EC"/>
</dbReference>
<dbReference type="Proteomes" id="UP000076038">
    <property type="component" value="Chromosome"/>
</dbReference>
<evidence type="ECO:0000256" key="7">
    <source>
        <dbReference type="RuleBase" id="RU000461"/>
    </source>
</evidence>
<organism evidence="8 9">
    <name type="scientific">Rhodococcoides fascians</name>
    <name type="common">Rhodococcus fascians</name>
    <dbReference type="NCBI Taxonomy" id="1828"/>
    <lineage>
        <taxon>Bacteria</taxon>
        <taxon>Bacillati</taxon>
        <taxon>Actinomycetota</taxon>
        <taxon>Actinomycetes</taxon>
        <taxon>Mycobacteriales</taxon>
        <taxon>Nocardiaceae</taxon>
        <taxon>Rhodococcoides</taxon>
    </lineage>
</organism>
<accession>A0A143QJX9</accession>
<keyword evidence="3 7" id="KW-0479">Metal-binding</keyword>
<evidence type="ECO:0000256" key="2">
    <source>
        <dbReference type="ARBA" id="ARBA00022617"/>
    </source>
</evidence>
<dbReference type="AlphaFoldDB" id="A0A143QJX9"/>
<evidence type="ECO:0000313" key="9">
    <source>
        <dbReference type="Proteomes" id="UP000076038"/>
    </source>
</evidence>
<evidence type="ECO:0000256" key="6">
    <source>
        <dbReference type="ARBA" id="ARBA00023033"/>
    </source>
</evidence>
<dbReference type="InterPro" id="IPR001128">
    <property type="entry name" value="Cyt_P450"/>
</dbReference>
<keyword evidence="4 7" id="KW-0560">Oxidoreductase</keyword>
<keyword evidence="2 7" id="KW-0349">Heme</keyword>
<protein>
    <submittedName>
        <fullName evidence="8">Cytochrome p450 CYP199A2</fullName>
        <ecNumber evidence="8">1.14.99.15</ecNumber>
    </submittedName>
</protein>
<dbReference type="KEGG" id="rhs:A3Q41_02048"/>
<reference evidence="9" key="2">
    <citation type="submission" date="2016-04" db="EMBL/GenBank/DDBJ databases">
        <title>Complete Genome and Plasmid Sequences for Rhodococcus fascians D188 and Draft Sequences for Rhodococcus spp. Isolates PBTS 1 and PBTS 2.</title>
        <authorList>
            <person name="Stamer R."/>
            <person name="Vereecke D."/>
            <person name="Zhang Y."/>
            <person name="Schilkey F."/>
            <person name="Devitt N."/>
            <person name="Randall J."/>
        </authorList>
    </citation>
    <scope>NUCLEOTIDE SEQUENCE [LARGE SCALE GENOMIC DNA]</scope>
    <source>
        <strain evidence="9">PBTS2</strain>
    </source>
</reference>
<evidence type="ECO:0000313" key="8">
    <source>
        <dbReference type="EMBL" id="AMY23350.1"/>
    </source>
</evidence>
<dbReference type="PANTHER" id="PTHR46696">
    <property type="entry name" value="P450, PUTATIVE (EUROFUNG)-RELATED"/>
    <property type="match status" value="1"/>
</dbReference>
<proteinExistence type="inferred from homology"/>
<dbReference type="Pfam" id="PF00067">
    <property type="entry name" value="p450"/>
    <property type="match status" value="1"/>
</dbReference>
<keyword evidence="5 7" id="KW-0408">Iron</keyword>
<keyword evidence="9" id="KW-1185">Reference proteome</keyword>
<dbReference type="Gene3D" id="1.10.630.10">
    <property type="entry name" value="Cytochrome P450"/>
    <property type="match status" value="1"/>
</dbReference>
<comment type="similarity">
    <text evidence="1 7">Belongs to the cytochrome P450 family.</text>
</comment>
<dbReference type="EC" id="1.14.99.15" evidence="8"/>
<dbReference type="InterPro" id="IPR017972">
    <property type="entry name" value="Cyt_P450_CS"/>
</dbReference>
<dbReference type="InterPro" id="IPR036396">
    <property type="entry name" value="Cyt_P450_sf"/>
</dbReference>
<dbReference type="CDD" id="cd11037">
    <property type="entry name" value="CYP199A2-like"/>
    <property type="match status" value="1"/>
</dbReference>
<dbReference type="GO" id="GO:0005506">
    <property type="term" value="F:iron ion binding"/>
    <property type="evidence" value="ECO:0007669"/>
    <property type="project" value="InterPro"/>
</dbReference>
<sequence length="423" mass="46392">MSDDIVNTLRRQGNRLPAAPKDLMTTNATIPQYRTDLYSTDAILDPYPHYARLRALGPVVWLPRQQVFAVSRYADCKAVLLDDETFISGDGVALNPVANRLGRGTTLNSDGDEHATKRWVLAHRLTPKAVRKMKAAVEEKANSIVDAALKKQFVDGVDDLATALPMSIVPDLVGWPEDGREDLLRWAGATFDSLGPVNRHSITAVKGAAEMLAFSRRVVRDRSVIPGSMGDDVLKAADDNKIQKSACPALMIDYLGPSLDTTIGAISGALDLFARHPEQWQAIRQDPDLIPNAINEVVRYESPIRAFSRRAVRDVEIDGSRIPKGARVLVVYASANRDEREWDNPDAFDITRDAARQLGFGSGVHGCAGQGLARLEAQAMLRVLAQRVEKFVPAGTPVRAVNNVIHRYERLPLKLVAAEGTQP</sequence>
<dbReference type="SUPFAM" id="SSF48264">
    <property type="entry name" value="Cytochrome P450"/>
    <property type="match status" value="1"/>
</dbReference>
<keyword evidence="6 7" id="KW-0503">Monooxygenase</keyword>
<evidence type="ECO:0000256" key="5">
    <source>
        <dbReference type="ARBA" id="ARBA00023004"/>
    </source>
</evidence>
<dbReference type="EMBL" id="CP015220">
    <property type="protein sequence ID" value="AMY23350.1"/>
    <property type="molecule type" value="Genomic_DNA"/>
</dbReference>
<evidence type="ECO:0000256" key="1">
    <source>
        <dbReference type="ARBA" id="ARBA00010617"/>
    </source>
</evidence>
<name>A0A143QJX9_RHOFA</name>
<gene>
    <name evidence="8" type="ORF">A3Q41_02048</name>
</gene>
<evidence type="ECO:0000256" key="3">
    <source>
        <dbReference type="ARBA" id="ARBA00022723"/>
    </source>
</evidence>